<proteinExistence type="predicted"/>
<evidence type="ECO:0000256" key="5">
    <source>
        <dbReference type="ARBA" id="ARBA00023136"/>
    </source>
</evidence>
<keyword evidence="2" id="KW-1003">Cell membrane</keyword>
<dbReference type="AlphaFoldDB" id="A0A8J7R6Y3"/>
<dbReference type="GO" id="GO:0015171">
    <property type="term" value="F:amino acid transmembrane transporter activity"/>
    <property type="evidence" value="ECO:0007669"/>
    <property type="project" value="TreeGrafter"/>
</dbReference>
<comment type="caution">
    <text evidence="7">The sequence shown here is derived from an EMBL/GenBank/DDBJ whole genome shotgun (WGS) entry which is preliminary data.</text>
</comment>
<dbReference type="EMBL" id="JAGIYY010000003">
    <property type="protein sequence ID" value="MBP0439152.1"/>
    <property type="molecule type" value="Genomic_DNA"/>
</dbReference>
<name>A0A8J7R6Y3_9HYPH</name>
<comment type="subcellular location">
    <subcellularLocation>
        <location evidence="1">Cell membrane</location>
        <topology evidence="1">Multi-pass membrane protein</topology>
    </subcellularLocation>
</comment>
<dbReference type="GO" id="GO:0005886">
    <property type="term" value="C:plasma membrane"/>
    <property type="evidence" value="ECO:0007669"/>
    <property type="project" value="UniProtKB-SubCell"/>
</dbReference>
<feature type="transmembrane region" description="Helical" evidence="6">
    <location>
        <begin position="44"/>
        <end position="66"/>
    </location>
</feature>
<organism evidence="7 8">
    <name type="scientific">Tianweitania sediminis</name>
    <dbReference type="NCBI Taxonomy" id="1502156"/>
    <lineage>
        <taxon>Bacteria</taxon>
        <taxon>Pseudomonadati</taxon>
        <taxon>Pseudomonadota</taxon>
        <taxon>Alphaproteobacteria</taxon>
        <taxon>Hyphomicrobiales</taxon>
        <taxon>Phyllobacteriaceae</taxon>
        <taxon>Tianweitania</taxon>
    </lineage>
</organism>
<evidence type="ECO:0000313" key="8">
    <source>
        <dbReference type="Proteomes" id="UP000666240"/>
    </source>
</evidence>
<dbReference type="RefSeq" id="WP_209335194.1">
    <property type="nucleotide sequence ID" value="NZ_JAGIYY010000003.1"/>
</dbReference>
<dbReference type="PANTHER" id="PTHR30086">
    <property type="entry name" value="ARGININE EXPORTER PROTEIN ARGO"/>
    <property type="match status" value="1"/>
</dbReference>
<sequence>MSHDSFLALLAFAFVSSITPGPNNFMLLSSGVNFGFARSVPHILGIGAGFFSLLLAIGLGLGALLTAYPSLNVALKVLGGGYLLYLAWKIGTSRTMGTAKENRAEPLTFFQAALFQWVNPKAWVIGVSAMAIYTNPVDPFWSVMIIAVSFSIVNLPSLSTWTGFGVALRGFLADPVKLKWFNITMGILLAATLWPMLR</sequence>
<keyword evidence="5 6" id="KW-0472">Membrane</keyword>
<feature type="transmembrane region" description="Helical" evidence="6">
    <location>
        <begin position="73"/>
        <end position="91"/>
    </location>
</feature>
<keyword evidence="3 6" id="KW-0812">Transmembrane</keyword>
<feature type="transmembrane region" description="Helical" evidence="6">
    <location>
        <begin position="180"/>
        <end position="197"/>
    </location>
</feature>
<dbReference type="Pfam" id="PF01810">
    <property type="entry name" value="LysE"/>
    <property type="match status" value="1"/>
</dbReference>
<dbReference type="Proteomes" id="UP000666240">
    <property type="component" value="Unassembled WGS sequence"/>
</dbReference>
<evidence type="ECO:0000256" key="3">
    <source>
        <dbReference type="ARBA" id="ARBA00022692"/>
    </source>
</evidence>
<protein>
    <submittedName>
        <fullName evidence="7">LysE family translocator</fullName>
    </submittedName>
</protein>
<dbReference type="GO" id="GO:0033228">
    <property type="term" value="P:cysteine export across plasma membrane"/>
    <property type="evidence" value="ECO:0007669"/>
    <property type="project" value="TreeGrafter"/>
</dbReference>
<evidence type="ECO:0000256" key="1">
    <source>
        <dbReference type="ARBA" id="ARBA00004651"/>
    </source>
</evidence>
<evidence type="ECO:0000313" key="7">
    <source>
        <dbReference type="EMBL" id="MBP0439152.1"/>
    </source>
</evidence>
<evidence type="ECO:0000256" key="6">
    <source>
        <dbReference type="SAM" id="Phobius"/>
    </source>
</evidence>
<feature type="transmembrane region" description="Helical" evidence="6">
    <location>
        <begin position="140"/>
        <end position="168"/>
    </location>
</feature>
<evidence type="ECO:0000256" key="4">
    <source>
        <dbReference type="ARBA" id="ARBA00022989"/>
    </source>
</evidence>
<gene>
    <name evidence="7" type="ORF">J5Y06_10870</name>
</gene>
<reference evidence="7" key="1">
    <citation type="submission" date="2021-03" db="EMBL/GenBank/DDBJ databases">
        <title>Genome sequencing and assembly of Tianweitania sediminis.</title>
        <authorList>
            <person name="Chhetri G."/>
        </authorList>
    </citation>
    <scope>NUCLEOTIDE SEQUENCE</scope>
    <source>
        <strain evidence="7">Z8</strain>
    </source>
</reference>
<accession>A0A8J7R6Y3</accession>
<dbReference type="PANTHER" id="PTHR30086:SF20">
    <property type="entry name" value="ARGININE EXPORTER PROTEIN ARGO-RELATED"/>
    <property type="match status" value="1"/>
</dbReference>
<dbReference type="InterPro" id="IPR001123">
    <property type="entry name" value="LeuE-type"/>
</dbReference>
<keyword evidence="4 6" id="KW-1133">Transmembrane helix</keyword>
<evidence type="ECO:0000256" key="2">
    <source>
        <dbReference type="ARBA" id="ARBA00022475"/>
    </source>
</evidence>
<keyword evidence="8" id="KW-1185">Reference proteome</keyword>